<protein>
    <recommendedName>
        <fullName evidence="3">H/ACA ribonucleoprotein complex non-core subunit NAF1</fullName>
    </recommendedName>
</protein>
<dbReference type="GO" id="GO:0005732">
    <property type="term" value="C:sno(s)RNA-containing ribonucleoprotein complex"/>
    <property type="evidence" value="ECO:0007669"/>
    <property type="project" value="InterPro"/>
</dbReference>
<keyword evidence="10" id="KW-0687">Ribonucleoprotein</keyword>
<evidence type="ECO:0000256" key="8">
    <source>
        <dbReference type="ARBA" id="ARBA00023242"/>
    </source>
</evidence>
<dbReference type="HOGENOM" id="CLU_519011_0_0_1"/>
<dbReference type="GO" id="GO:0000493">
    <property type="term" value="P:box H/ACA snoRNP assembly"/>
    <property type="evidence" value="ECO:0007669"/>
    <property type="project" value="InterPro"/>
</dbReference>
<feature type="region of interest" description="Disordered" evidence="9">
    <location>
        <begin position="251"/>
        <end position="426"/>
    </location>
</feature>
<keyword evidence="4" id="KW-0690">Ribosome biogenesis</keyword>
<keyword evidence="5" id="KW-0698">rRNA processing</keyword>
<evidence type="ECO:0000256" key="7">
    <source>
        <dbReference type="ARBA" id="ARBA00022884"/>
    </source>
</evidence>
<dbReference type="EMBL" id="JH818302">
    <property type="protein sequence ID" value="EKC23236.1"/>
    <property type="molecule type" value="Genomic_DNA"/>
</dbReference>
<comment type="similarity">
    <text evidence="2">Belongs to the NAF1 family.</text>
</comment>
<feature type="compositionally biased region" description="Low complexity" evidence="9">
    <location>
        <begin position="417"/>
        <end position="426"/>
    </location>
</feature>
<feature type="compositionally biased region" description="Low complexity" evidence="9">
    <location>
        <begin position="313"/>
        <end position="329"/>
    </location>
</feature>
<evidence type="ECO:0000256" key="3">
    <source>
        <dbReference type="ARBA" id="ARBA00021438"/>
    </source>
</evidence>
<evidence type="ECO:0000256" key="6">
    <source>
        <dbReference type="ARBA" id="ARBA00022553"/>
    </source>
</evidence>
<dbReference type="SUPFAM" id="SSF50447">
    <property type="entry name" value="Translation proteins"/>
    <property type="match status" value="1"/>
</dbReference>
<organism evidence="10">
    <name type="scientific">Magallana gigas</name>
    <name type="common">Pacific oyster</name>
    <name type="synonym">Crassostrea gigas</name>
    <dbReference type="NCBI Taxonomy" id="29159"/>
    <lineage>
        <taxon>Eukaryota</taxon>
        <taxon>Metazoa</taxon>
        <taxon>Spiralia</taxon>
        <taxon>Lophotrochozoa</taxon>
        <taxon>Mollusca</taxon>
        <taxon>Bivalvia</taxon>
        <taxon>Autobranchia</taxon>
        <taxon>Pteriomorphia</taxon>
        <taxon>Ostreida</taxon>
        <taxon>Ostreoidea</taxon>
        <taxon>Ostreidae</taxon>
        <taxon>Magallana</taxon>
    </lineage>
</organism>
<keyword evidence="8" id="KW-0539">Nucleus</keyword>
<sequence length="525" mass="59414">MNESEKETSPEKERDSSNAKTFEDFSFSSKNEKEPLTAENAVSTEVTEVIVVDAKNGEVNGVSSASADITQSDSTYREKQDESCDSSSDSEDSVIFVQEEEKCIIIESDDQEENKSRGKKESEIRTKGELYPEELPPLEELVITVDPNVELVHTGTITGIVGCLVIVKANQNIPPLNENTILFLEGRIVLGQIFEVFGPVGSPWYSLRFNSHKDIEKKSISCGQKVYCAPKVENLTNYVFVEHLRMMKGSDASWEDNNEPPEKYIDYSDDEEERRAKAKSRNRGHEQEEGDQLPGVRKVRRRRQKDRETVQQNGTEETNSGNGNGTHNNPAHGNRREFYSNQSNRGRNFNQRGGRGRQQSQPPMEYQSFQPFGAPPRFPQTAETQNNPVNNPVIYQNGGPVRQPIFQPRYPDPNPPQNWNNQSQPQSNWNLNTYANSSTTQTMNYPYSRPNQNNALPQNGGQYYPQFSGVFSNMSVPPPHCFGQPPPVFNRQMMTDQRYIQNPAFQQNQGTPFDPNVPPPNYNVG</sequence>
<dbReference type="PANTHER" id="PTHR31633:SF1">
    <property type="entry name" value="H_ACA RIBONUCLEOPROTEIN COMPLEX NON-CORE SUBUNIT NAF1"/>
    <property type="match status" value="1"/>
</dbReference>
<keyword evidence="7" id="KW-0694">RNA-binding</keyword>
<dbReference type="GO" id="GO:0043489">
    <property type="term" value="P:RNA stabilization"/>
    <property type="evidence" value="ECO:0007669"/>
    <property type="project" value="UniProtKB-ARBA"/>
</dbReference>
<dbReference type="GO" id="GO:0006364">
    <property type="term" value="P:rRNA processing"/>
    <property type="evidence" value="ECO:0007669"/>
    <property type="project" value="UniProtKB-KW"/>
</dbReference>
<reference evidence="10" key="1">
    <citation type="journal article" date="2012" name="Nature">
        <title>The oyster genome reveals stress adaptation and complexity of shell formation.</title>
        <authorList>
            <person name="Zhang G."/>
            <person name="Fang X."/>
            <person name="Guo X."/>
            <person name="Li L."/>
            <person name="Luo R."/>
            <person name="Xu F."/>
            <person name="Yang P."/>
            <person name="Zhang L."/>
            <person name="Wang X."/>
            <person name="Qi H."/>
            <person name="Xiong Z."/>
            <person name="Que H."/>
            <person name="Xie Y."/>
            <person name="Holland P.W."/>
            <person name="Paps J."/>
            <person name="Zhu Y."/>
            <person name="Wu F."/>
            <person name="Chen Y."/>
            <person name="Wang J."/>
            <person name="Peng C."/>
            <person name="Meng J."/>
            <person name="Yang L."/>
            <person name="Liu J."/>
            <person name="Wen B."/>
            <person name="Zhang N."/>
            <person name="Huang Z."/>
            <person name="Zhu Q."/>
            <person name="Feng Y."/>
            <person name="Mount A."/>
            <person name="Hedgecock D."/>
            <person name="Xu Z."/>
            <person name="Liu Y."/>
            <person name="Domazet-Loso T."/>
            <person name="Du Y."/>
            <person name="Sun X."/>
            <person name="Zhang S."/>
            <person name="Liu B."/>
            <person name="Cheng P."/>
            <person name="Jiang X."/>
            <person name="Li J."/>
            <person name="Fan D."/>
            <person name="Wang W."/>
            <person name="Fu W."/>
            <person name="Wang T."/>
            <person name="Wang B."/>
            <person name="Zhang J."/>
            <person name="Peng Z."/>
            <person name="Li Y."/>
            <person name="Li N."/>
            <person name="Wang J."/>
            <person name="Chen M."/>
            <person name="He Y."/>
            <person name="Tan F."/>
            <person name="Song X."/>
            <person name="Zheng Q."/>
            <person name="Huang R."/>
            <person name="Yang H."/>
            <person name="Du X."/>
            <person name="Chen L."/>
            <person name="Yang M."/>
            <person name="Gaffney P.M."/>
            <person name="Wang S."/>
            <person name="Luo L."/>
            <person name="She Z."/>
            <person name="Ming Y."/>
            <person name="Huang W."/>
            <person name="Zhang S."/>
            <person name="Huang B."/>
            <person name="Zhang Y."/>
            <person name="Qu T."/>
            <person name="Ni P."/>
            <person name="Miao G."/>
            <person name="Wang J."/>
            <person name="Wang Q."/>
            <person name="Steinberg C.E."/>
            <person name="Wang H."/>
            <person name="Li N."/>
            <person name="Qian L."/>
            <person name="Zhang G."/>
            <person name="Li Y."/>
            <person name="Yang H."/>
            <person name="Liu X."/>
            <person name="Wang J."/>
            <person name="Yin Y."/>
            <person name="Wang J."/>
        </authorList>
    </citation>
    <scope>NUCLEOTIDE SEQUENCE [LARGE SCALE GENOMIC DNA]</scope>
    <source>
        <strain evidence="10">05x7-T-G4-1.051#20</strain>
    </source>
</reference>
<name>K1QNU9_MAGGI</name>
<dbReference type="AlphaFoldDB" id="K1QNU9"/>
<comment type="subcellular location">
    <subcellularLocation>
        <location evidence="1">Nucleus</location>
    </subcellularLocation>
</comment>
<dbReference type="Pfam" id="PF04410">
    <property type="entry name" value="Gar1"/>
    <property type="match status" value="1"/>
</dbReference>
<feature type="compositionally biased region" description="Basic and acidic residues" evidence="9">
    <location>
        <begin position="1"/>
        <end position="23"/>
    </location>
</feature>
<evidence type="ECO:0000256" key="1">
    <source>
        <dbReference type="ARBA" id="ARBA00004123"/>
    </source>
</evidence>
<dbReference type="GO" id="GO:0003723">
    <property type="term" value="F:RNA binding"/>
    <property type="evidence" value="ECO:0007669"/>
    <property type="project" value="UniProtKB-KW"/>
</dbReference>
<dbReference type="GO" id="GO:0005634">
    <property type="term" value="C:nucleus"/>
    <property type="evidence" value="ECO:0007669"/>
    <property type="project" value="UniProtKB-SubCell"/>
</dbReference>
<evidence type="ECO:0000256" key="9">
    <source>
        <dbReference type="SAM" id="MobiDB-lite"/>
    </source>
</evidence>
<feature type="compositionally biased region" description="Polar residues" evidence="9">
    <location>
        <begin position="381"/>
        <end position="394"/>
    </location>
</feature>
<dbReference type="FunFam" id="2.40.10.230:FF:000002">
    <property type="entry name" value="H/ACA ribonucleoprotein complex non-core subunit NAF1"/>
    <property type="match status" value="1"/>
</dbReference>
<dbReference type="Gene3D" id="2.40.10.230">
    <property type="entry name" value="Probable tRNA pseudouridine synthase domain"/>
    <property type="match status" value="1"/>
</dbReference>
<dbReference type="InterPro" id="IPR009000">
    <property type="entry name" value="Transl_B-barrel_sf"/>
</dbReference>
<dbReference type="InParanoid" id="K1QNU9"/>
<feature type="compositionally biased region" description="Pro residues" evidence="9">
    <location>
        <begin position="515"/>
        <end position="525"/>
    </location>
</feature>
<gene>
    <name evidence="10" type="ORF">CGI_10020915</name>
</gene>
<keyword evidence="6" id="KW-0597">Phosphoprotein</keyword>
<evidence type="ECO:0000256" key="2">
    <source>
        <dbReference type="ARBA" id="ARBA00009801"/>
    </source>
</evidence>
<dbReference type="GO" id="GO:0001522">
    <property type="term" value="P:pseudouridine synthesis"/>
    <property type="evidence" value="ECO:0007669"/>
    <property type="project" value="InterPro"/>
</dbReference>
<evidence type="ECO:0000256" key="4">
    <source>
        <dbReference type="ARBA" id="ARBA00022517"/>
    </source>
</evidence>
<dbReference type="InterPro" id="IPR040309">
    <property type="entry name" value="Naf1"/>
</dbReference>
<dbReference type="InterPro" id="IPR038664">
    <property type="entry name" value="Gar1/Naf1_Cbf5-bd_sf"/>
</dbReference>
<dbReference type="InterPro" id="IPR007504">
    <property type="entry name" value="H/ACA_rnp_Gar1/Naf1"/>
</dbReference>
<feature type="compositionally biased region" description="Low complexity" evidence="9">
    <location>
        <begin position="340"/>
        <end position="361"/>
    </location>
</feature>
<feature type="region of interest" description="Disordered" evidence="9">
    <location>
        <begin position="506"/>
        <end position="525"/>
    </location>
</feature>
<feature type="region of interest" description="Disordered" evidence="9">
    <location>
        <begin position="1"/>
        <end position="92"/>
    </location>
</feature>
<feature type="compositionally biased region" description="Polar residues" evidence="9">
    <location>
        <begin position="61"/>
        <end position="74"/>
    </location>
</feature>
<proteinExistence type="inferred from homology"/>
<evidence type="ECO:0000313" key="10">
    <source>
        <dbReference type="EMBL" id="EKC23236.1"/>
    </source>
</evidence>
<evidence type="ECO:0000256" key="5">
    <source>
        <dbReference type="ARBA" id="ARBA00022552"/>
    </source>
</evidence>
<accession>K1QNU9</accession>
<dbReference type="PANTHER" id="PTHR31633">
    <property type="entry name" value="H/ACA RIBONUCLEOPROTEIN COMPLEX NON-CORE SUBUNIT NAF1"/>
    <property type="match status" value="1"/>
</dbReference>